<comment type="cofactor">
    <cofactor evidence="1">
        <name>heme</name>
        <dbReference type="ChEBI" id="CHEBI:30413"/>
    </cofactor>
</comment>
<proteinExistence type="inferred from homology"/>
<evidence type="ECO:0000256" key="4">
    <source>
        <dbReference type="ARBA" id="ARBA00023004"/>
    </source>
</evidence>
<dbReference type="PRINTS" id="PR00463">
    <property type="entry name" value="EP450I"/>
</dbReference>
<dbReference type="InterPro" id="IPR002401">
    <property type="entry name" value="Cyt_P450_E_grp-I"/>
</dbReference>
<name>A0ABP0FEI8_CLALP</name>
<keyword evidence="4 5" id="KW-0408">Iron</keyword>
<evidence type="ECO:0000256" key="5">
    <source>
        <dbReference type="RuleBase" id="RU000461"/>
    </source>
</evidence>
<evidence type="ECO:0000313" key="8">
    <source>
        <dbReference type="Proteomes" id="UP001642483"/>
    </source>
</evidence>
<comment type="caution">
    <text evidence="7">The sequence shown here is derived from an EMBL/GenBank/DDBJ whole genome shotgun (WGS) entry which is preliminary data.</text>
</comment>
<dbReference type="PANTHER" id="PTHR24300:SF397">
    <property type="entry name" value="CYTOCHROME P450 2U1"/>
    <property type="match status" value="1"/>
</dbReference>
<dbReference type="Pfam" id="PF00067">
    <property type="entry name" value="p450"/>
    <property type="match status" value="1"/>
</dbReference>
<feature type="transmembrane region" description="Helical" evidence="6">
    <location>
        <begin position="12"/>
        <end position="34"/>
    </location>
</feature>
<accession>A0ABP0FEI8</accession>
<protein>
    <recommendedName>
        <fullName evidence="9">Cytochrome P450</fullName>
    </recommendedName>
</protein>
<dbReference type="Proteomes" id="UP001642483">
    <property type="component" value="Unassembled WGS sequence"/>
</dbReference>
<reference evidence="7 8" key="1">
    <citation type="submission" date="2024-02" db="EMBL/GenBank/DDBJ databases">
        <authorList>
            <person name="Daric V."/>
            <person name="Darras S."/>
        </authorList>
    </citation>
    <scope>NUCLEOTIDE SEQUENCE [LARGE SCALE GENOMIC DNA]</scope>
</reference>
<evidence type="ECO:0000256" key="6">
    <source>
        <dbReference type="SAM" id="Phobius"/>
    </source>
</evidence>
<keyword evidence="6" id="KW-0812">Transmembrane</keyword>
<evidence type="ECO:0000256" key="2">
    <source>
        <dbReference type="ARBA" id="ARBA00010617"/>
    </source>
</evidence>
<keyword evidence="5" id="KW-0349">Heme</keyword>
<keyword evidence="3 5" id="KW-0479">Metal-binding</keyword>
<organism evidence="7 8">
    <name type="scientific">Clavelina lepadiformis</name>
    <name type="common">Light-bulb sea squirt</name>
    <name type="synonym">Ascidia lepadiformis</name>
    <dbReference type="NCBI Taxonomy" id="159417"/>
    <lineage>
        <taxon>Eukaryota</taxon>
        <taxon>Metazoa</taxon>
        <taxon>Chordata</taxon>
        <taxon>Tunicata</taxon>
        <taxon>Ascidiacea</taxon>
        <taxon>Aplousobranchia</taxon>
        <taxon>Clavelinidae</taxon>
        <taxon>Clavelina</taxon>
    </lineage>
</organism>
<dbReference type="InterPro" id="IPR017972">
    <property type="entry name" value="Cyt_P450_CS"/>
</dbReference>
<evidence type="ECO:0000256" key="3">
    <source>
        <dbReference type="ARBA" id="ARBA00022723"/>
    </source>
</evidence>
<sequence length="513" mass="58785">MHSRFCFIVCSWSLETMLTYVALVGLGLVVYGMWKWFYFKPKCFPPGLDGLPLLGCIPFWGDHRERTFTEWGKKFGDVFYVRIGMKRVLVLNSFKVIHEAFNGHSHDFSGRVKSKLTDKLKDGDNGLLSANDGRKLRCQRRFALRTLKDFGMGKQNMKHHIINEAGFLCDAIEATAARKNFGGIDLNLLVGVMSCNVVSRLLFGKRFEDDNPILQQIVSDIRNRTLRQEKILFAMLFFDEVLRLPFLKGKIEKSVKRFQQRAFQIREIVHEHQTSRAMHDEPRDFVDSFIDVINKETSQKEKDNNRFTEDQLIQTAADVISAGTDTTAHTILWGILLLLKHPNVLQRFLNEISTVQLEMITDHKVAPFSHAVMQEVLRFRPAAPSGVPRCTTNAVKIMGYHIPKGVACIPNIWAVHHDTDYWSPDPAIFRPGRHLDENGCFVSSERVIPFSIGRRACIGSHLARMEFLLTLACIFSRFRLCLDFCGHDKELRGGSGILLRPPHFTVRVDKRHN</sequence>
<evidence type="ECO:0008006" key="9">
    <source>
        <dbReference type="Google" id="ProtNLM"/>
    </source>
</evidence>
<gene>
    <name evidence="7" type="ORF">CVLEPA_LOCUS7786</name>
</gene>
<evidence type="ECO:0000313" key="7">
    <source>
        <dbReference type="EMBL" id="CAK8677791.1"/>
    </source>
</evidence>
<keyword evidence="8" id="KW-1185">Reference proteome</keyword>
<dbReference type="InterPro" id="IPR050182">
    <property type="entry name" value="Cytochrome_P450_fam2"/>
</dbReference>
<dbReference type="SUPFAM" id="SSF48264">
    <property type="entry name" value="Cytochrome P450"/>
    <property type="match status" value="1"/>
</dbReference>
<evidence type="ECO:0000256" key="1">
    <source>
        <dbReference type="ARBA" id="ARBA00001971"/>
    </source>
</evidence>
<dbReference type="PROSITE" id="PS00086">
    <property type="entry name" value="CYTOCHROME_P450"/>
    <property type="match status" value="1"/>
</dbReference>
<dbReference type="InterPro" id="IPR036396">
    <property type="entry name" value="Cyt_P450_sf"/>
</dbReference>
<dbReference type="InterPro" id="IPR001128">
    <property type="entry name" value="Cyt_P450"/>
</dbReference>
<dbReference type="PANTHER" id="PTHR24300">
    <property type="entry name" value="CYTOCHROME P450 508A4-RELATED"/>
    <property type="match status" value="1"/>
</dbReference>
<keyword evidence="6" id="KW-1133">Transmembrane helix</keyword>
<dbReference type="EMBL" id="CAWYQH010000046">
    <property type="protein sequence ID" value="CAK8677791.1"/>
    <property type="molecule type" value="Genomic_DNA"/>
</dbReference>
<dbReference type="Gene3D" id="1.10.630.10">
    <property type="entry name" value="Cytochrome P450"/>
    <property type="match status" value="1"/>
</dbReference>
<keyword evidence="6" id="KW-0472">Membrane</keyword>
<dbReference type="PRINTS" id="PR00385">
    <property type="entry name" value="P450"/>
</dbReference>
<keyword evidence="5" id="KW-0503">Monooxygenase</keyword>
<comment type="similarity">
    <text evidence="2 5">Belongs to the cytochrome P450 family.</text>
</comment>
<keyword evidence="5" id="KW-0560">Oxidoreductase</keyword>